<dbReference type="Pfam" id="PF00156">
    <property type="entry name" value="Pribosyltran"/>
    <property type="match status" value="1"/>
</dbReference>
<keyword evidence="2" id="KW-0808">Transferase</keyword>
<evidence type="ECO:0000259" key="1">
    <source>
        <dbReference type="Pfam" id="PF00156"/>
    </source>
</evidence>
<dbReference type="SUPFAM" id="SSF53271">
    <property type="entry name" value="PRTase-like"/>
    <property type="match status" value="1"/>
</dbReference>
<evidence type="ECO:0000313" key="2">
    <source>
        <dbReference type="EMBL" id="MFC4531812.1"/>
    </source>
</evidence>
<reference evidence="3" key="1">
    <citation type="journal article" date="2019" name="Int. J. Syst. Evol. Microbiol.">
        <title>The Global Catalogue of Microorganisms (GCM) 10K type strain sequencing project: providing services to taxonomists for standard genome sequencing and annotation.</title>
        <authorList>
            <consortium name="The Broad Institute Genomics Platform"/>
            <consortium name="The Broad Institute Genome Sequencing Center for Infectious Disease"/>
            <person name="Wu L."/>
            <person name="Ma J."/>
        </authorList>
    </citation>
    <scope>NUCLEOTIDE SEQUENCE [LARGE SCALE GENOMIC DNA]</scope>
    <source>
        <strain evidence="3">CGMCC 4.7132</strain>
    </source>
</reference>
<dbReference type="EMBL" id="JBHSFP010000007">
    <property type="protein sequence ID" value="MFC4531812.1"/>
    <property type="molecule type" value="Genomic_DNA"/>
</dbReference>
<dbReference type="Proteomes" id="UP001596004">
    <property type="component" value="Unassembled WGS sequence"/>
</dbReference>
<dbReference type="InterPro" id="IPR029057">
    <property type="entry name" value="PRTase-like"/>
</dbReference>
<dbReference type="RefSeq" id="WP_380840480.1">
    <property type="nucleotide sequence ID" value="NZ_JBHSFP010000007.1"/>
</dbReference>
<evidence type="ECO:0000313" key="3">
    <source>
        <dbReference type="Proteomes" id="UP001596004"/>
    </source>
</evidence>
<proteinExistence type="predicted"/>
<dbReference type="CDD" id="cd06223">
    <property type="entry name" value="PRTases_typeI"/>
    <property type="match status" value="1"/>
</dbReference>
<dbReference type="InterPro" id="IPR000836">
    <property type="entry name" value="PRTase_dom"/>
</dbReference>
<organism evidence="2 3">
    <name type="scientific">Sphaerisporangium dianthi</name>
    <dbReference type="NCBI Taxonomy" id="1436120"/>
    <lineage>
        <taxon>Bacteria</taxon>
        <taxon>Bacillati</taxon>
        <taxon>Actinomycetota</taxon>
        <taxon>Actinomycetes</taxon>
        <taxon>Streptosporangiales</taxon>
        <taxon>Streptosporangiaceae</taxon>
        <taxon>Sphaerisporangium</taxon>
    </lineage>
</organism>
<dbReference type="Gene3D" id="3.40.50.2020">
    <property type="match status" value="1"/>
</dbReference>
<gene>
    <name evidence="2" type="ORF">ACFO60_13635</name>
</gene>
<name>A0ABV9CGK2_9ACTN</name>
<feature type="domain" description="Phosphoribosyltransferase" evidence="1">
    <location>
        <begin position="18"/>
        <end position="186"/>
    </location>
</feature>
<keyword evidence="3" id="KW-1185">Reference proteome</keyword>
<sequence>MGDGRRVFMPFADRAEAGTLLAGMLAEAGLADPVVLALPRGGVAVAAPIAERLGAPMDVLVTRKIGHPWQPELGMGAIAEGGDPVFDAELLSQLDITAGDLEPVVRKERAELARRVMVYRGGRPLPATAGRDVVVVDDGLATGGTARAALRAVRATGPRRLLLAVPVGSARTVNALGEEADDVVVLATPPGFHAVGQWYERFDQLTDADVLRLLRRDDGAGRHGRR</sequence>
<dbReference type="GO" id="GO:0016757">
    <property type="term" value="F:glycosyltransferase activity"/>
    <property type="evidence" value="ECO:0007669"/>
    <property type="project" value="UniProtKB-KW"/>
</dbReference>
<dbReference type="Gene3D" id="3.30.1310.20">
    <property type="entry name" value="PRTase-like"/>
    <property type="match status" value="1"/>
</dbReference>
<comment type="caution">
    <text evidence="2">The sequence shown here is derived from an EMBL/GenBank/DDBJ whole genome shotgun (WGS) entry which is preliminary data.</text>
</comment>
<protein>
    <submittedName>
        <fullName evidence="2">Phosphoribosyltransferase</fullName>
    </submittedName>
</protein>
<accession>A0ABV9CGK2</accession>
<keyword evidence="2" id="KW-0328">Glycosyltransferase</keyword>